<proteinExistence type="predicted"/>
<accession>A0A6C0QY48</accession>
<reference evidence="1 2" key="1">
    <citation type="journal article" date="2020" name="Int. J. Med. Microbiol.">
        <title>Discovery of Paenibacillus larvae ERIC V: Phenotypic and genomic comparison to genotypes ERIC I-IV reveal different inventories of virulence factors which correlate with epidemiological prevalences of American Foulbrood.</title>
        <authorList>
            <person name="Beims H."/>
            <person name="Bunk B."/>
            <person name="Erler S."/>
            <person name="Mohr K.I."/>
            <person name="Sproer C."/>
            <person name="Pradella S."/>
            <person name="Gunther G."/>
            <person name="Rohde M."/>
            <person name="von der Ohe W."/>
            <person name="Steinert M."/>
        </authorList>
    </citation>
    <scope>NUCLEOTIDE SEQUENCE [LARGE SCALE GENOMIC DNA]</scope>
    <source>
        <strain evidence="1">Eric_V</strain>
    </source>
</reference>
<dbReference type="AlphaFoldDB" id="A0A6C0QY48"/>
<dbReference type="Proteomes" id="UP000464330">
    <property type="component" value="Chromosome"/>
</dbReference>
<organism evidence="1 2">
    <name type="scientific">Paenibacillus larvae subsp. larvae</name>
    <dbReference type="NCBI Taxonomy" id="147375"/>
    <lineage>
        <taxon>Bacteria</taxon>
        <taxon>Bacillati</taxon>
        <taxon>Bacillota</taxon>
        <taxon>Bacilli</taxon>
        <taxon>Bacillales</taxon>
        <taxon>Paenibacillaceae</taxon>
        <taxon>Paenibacillus</taxon>
    </lineage>
</organism>
<name>A0A6C0QY48_9BACL</name>
<protein>
    <submittedName>
        <fullName evidence="1">Uncharacterized protein</fullName>
    </submittedName>
</protein>
<dbReference type="EMBL" id="CP019717">
    <property type="protein sequence ID" value="QHZ53510.1"/>
    <property type="molecule type" value="Genomic_DNA"/>
</dbReference>
<evidence type="ECO:0000313" key="1">
    <source>
        <dbReference type="EMBL" id="QHZ53510.1"/>
    </source>
</evidence>
<sequence length="29" mass="3246">MVFILDAHSHFVLVSSDGVPIMGREPYLD</sequence>
<gene>
    <name evidence="1" type="ORF">ERICV_04464</name>
</gene>
<evidence type="ECO:0000313" key="2">
    <source>
        <dbReference type="Proteomes" id="UP000464330"/>
    </source>
</evidence>